<comment type="caution">
    <text evidence="3">The sequence shown here is derived from an EMBL/GenBank/DDBJ whole genome shotgun (WGS) entry which is preliminary data.</text>
</comment>
<organism evidence="3 4">
    <name type="scientific">Chelatococcus asaccharovorans</name>
    <dbReference type="NCBI Taxonomy" id="28210"/>
    <lineage>
        <taxon>Bacteria</taxon>
        <taxon>Pseudomonadati</taxon>
        <taxon>Pseudomonadota</taxon>
        <taxon>Alphaproteobacteria</taxon>
        <taxon>Hyphomicrobiales</taxon>
        <taxon>Chelatococcaceae</taxon>
        <taxon>Chelatococcus</taxon>
    </lineage>
</organism>
<protein>
    <submittedName>
        <fullName evidence="3">Poly(Glycerol-phosphate) alpha-glucosyltransferase</fullName>
    </submittedName>
</protein>
<accession>A0A2V3U5Z3</accession>
<feature type="domain" description="Glycosyl transferase family 1" evidence="1">
    <location>
        <begin position="217"/>
        <end position="372"/>
    </location>
</feature>
<dbReference type="RefSeq" id="WP_110377893.1">
    <property type="nucleotide sequence ID" value="NZ_JAHBRY010000001.1"/>
</dbReference>
<dbReference type="OrthoDB" id="9790710at2"/>
<dbReference type="Gene3D" id="3.40.50.2000">
    <property type="entry name" value="Glycogen Phosphorylase B"/>
    <property type="match status" value="2"/>
</dbReference>
<evidence type="ECO:0000259" key="2">
    <source>
        <dbReference type="Pfam" id="PF13579"/>
    </source>
</evidence>
<dbReference type="GO" id="GO:0016757">
    <property type="term" value="F:glycosyltransferase activity"/>
    <property type="evidence" value="ECO:0007669"/>
    <property type="project" value="InterPro"/>
</dbReference>
<name>A0A2V3U5Z3_9HYPH</name>
<dbReference type="AlphaFoldDB" id="A0A2V3U5Z3"/>
<gene>
    <name evidence="3" type="ORF">C7450_115108</name>
</gene>
<keyword evidence="3" id="KW-0808">Transferase</keyword>
<dbReference type="Pfam" id="PF13579">
    <property type="entry name" value="Glyco_trans_4_4"/>
    <property type="match status" value="1"/>
</dbReference>
<dbReference type="EMBL" id="QJJK01000015">
    <property type="protein sequence ID" value="PXW52909.1"/>
    <property type="molecule type" value="Genomic_DNA"/>
</dbReference>
<dbReference type="Proteomes" id="UP000248021">
    <property type="component" value="Unassembled WGS sequence"/>
</dbReference>
<dbReference type="PANTHER" id="PTHR12526">
    <property type="entry name" value="GLYCOSYLTRANSFERASE"/>
    <property type="match status" value="1"/>
</dbReference>
<proteinExistence type="predicted"/>
<dbReference type="Pfam" id="PF00534">
    <property type="entry name" value="Glycos_transf_1"/>
    <property type="match status" value="1"/>
</dbReference>
<evidence type="ECO:0000259" key="1">
    <source>
        <dbReference type="Pfam" id="PF00534"/>
    </source>
</evidence>
<dbReference type="InterPro" id="IPR001296">
    <property type="entry name" value="Glyco_trans_1"/>
</dbReference>
<dbReference type="PANTHER" id="PTHR12526:SF637">
    <property type="entry name" value="GLYCOSYLTRANSFERASE EPSF-RELATED"/>
    <property type="match status" value="1"/>
</dbReference>
<evidence type="ECO:0000313" key="3">
    <source>
        <dbReference type="EMBL" id="PXW52909.1"/>
    </source>
</evidence>
<sequence length="418" mass="43770">MSASSIDIGSMVSPAPAAPLPAPAALKVGMLLGSIAPTAGGVAACVQALGLALHARPMSHRVEVFSLAGGDGSRRLGGWGALPVTLSQTRGPRSFGYAPGLSAAMATADLDVLHVHGLWMYPSVAARRWGAARHAPYIVSPHGMLDPWALANSGWKKEIAARLYERAHLTDAACIHALCDAELEAIRAFGLRNPVCVIRNGVTAPTHGAADRPLWRKALPADARVLLFLGRLTPKKGLTNLIRAWSAFKQRAGTRASAWHLVIAGWGADGYVAGLRSLTADLGLGSSVHFIGPQHDTAKDATFAASDAFILPSVSEGLPMAILEAWQHGLPVLMTPQCNLPEGIAHGAGIAVMPDIDSLTAGLADLASWPPSRLAAMGHAGRALVTAHFSWPAVAEDFSAVYEWICRGGVRPGCVDIW</sequence>
<feature type="domain" description="Glycosyltransferase subfamily 4-like N-terminal" evidence="2">
    <location>
        <begin position="40"/>
        <end position="201"/>
    </location>
</feature>
<reference evidence="3 4" key="1">
    <citation type="submission" date="2018-05" db="EMBL/GenBank/DDBJ databases">
        <title>Genomic Encyclopedia of Type Strains, Phase IV (KMG-IV): sequencing the most valuable type-strain genomes for metagenomic binning, comparative biology and taxonomic classification.</title>
        <authorList>
            <person name="Goeker M."/>
        </authorList>
    </citation>
    <scope>NUCLEOTIDE SEQUENCE [LARGE SCALE GENOMIC DNA]</scope>
    <source>
        <strain evidence="3 4">DSM 6462</strain>
    </source>
</reference>
<dbReference type="InterPro" id="IPR028098">
    <property type="entry name" value="Glyco_trans_4-like_N"/>
</dbReference>
<keyword evidence="4" id="KW-1185">Reference proteome</keyword>
<dbReference type="SUPFAM" id="SSF53756">
    <property type="entry name" value="UDP-Glycosyltransferase/glycogen phosphorylase"/>
    <property type="match status" value="1"/>
</dbReference>
<evidence type="ECO:0000313" key="4">
    <source>
        <dbReference type="Proteomes" id="UP000248021"/>
    </source>
</evidence>